<evidence type="ECO:0000256" key="7">
    <source>
        <dbReference type="ARBA" id="ARBA00049244"/>
    </source>
</evidence>
<dbReference type="Pfam" id="PF21694">
    <property type="entry name" value="DNA_pol3_delta_C"/>
    <property type="match status" value="1"/>
</dbReference>
<dbReference type="SUPFAM" id="SSF48019">
    <property type="entry name" value="post-AAA+ oligomerization domain-like"/>
    <property type="match status" value="1"/>
</dbReference>
<dbReference type="Gene3D" id="1.10.8.60">
    <property type="match status" value="1"/>
</dbReference>
<dbReference type="EMBL" id="CP146843">
    <property type="protein sequence ID" value="WYY26164.1"/>
    <property type="molecule type" value="Genomic_DNA"/>
</dbReference>
<comment type="similarity">
    <text evidence="6">Belongs to the DNA polymerase HolA subunit family.</text>
</comment>
<accession>A0ABZ2U7L0</accession>
<dbReference type="InterPro" id="IPR008921">
    <property type="entry name" value="DNA_pol3_clamp-load_cplx_C"/>
</dbReference>
<dbReference type="RefSeq" id="WP_341266574.1">
    <property type="nucleotide sequence ID" value="NZ_CP146843.1"/>
</dbReference>
<dbReference type="PANTHER" id="PTHR34388:SF1">
    <property type="entry name" value="DNA POLYMERASE III SUBUNIT DELTA"/>
    <property type="match status" value="1"/>
</dbReference>
<gene>
    <name evidence="9" type="ORF">AshY1_00070</name>
</gene>
<evidence type="ECO:0000256" key="2">
    <source>
        <dbReference type="ARBA" id="ARBA00022679"/>
    </source>
</evidence>
<proteinExistence type="inferred from homology"/>
<dbReference type="SUPFAM" id="SSF52540">
    <property type="entry name" value="P-loop containing nucleoside triphosphate hydrolases"/>
    <property type="match status" value="1"/>
</dbReference>
<keyword evidence="5" id="KW-0239">DNA-directed DNA polymerase</keyword>
<evidence type="ECO:0000256" key="4">
    <source>
        <dbReference type="ARBA" id="ARBA00022705"/>
    </source>
</evidence>
<dbReference type="Gene3D" id="1.20.272.10">
    <property type="match status" value="1"/>
</dbReference>
<dbReference type="PANTHER" id="PTHR34388">
    <property type="entry name" value="DNA POLYMERASE III SUBUNIT DELTA"/>
    <property type="match status" value="1"/>
</dbReference>
<name>A0ABZ2U7L0_ASHYP</name>
<dbReference type="Proteomes" id="UP001484199">
    <property type="component" value="Chromosome"/>
</dbReference>
<sequence length="324" mass="38763">MKNNYLNLFIYEEKNALKEAKHNLKDLCQKQNYQFLFFSIQEDNYMTMAKNIAKELFTGSFLYNKKVLFIENISFLFFKKNINLKFLLDFFGKPNKNIIIHLNETKQNNFPEDIQKKININFNIKKKYKLNDQNLFNYIKNNFQQEGFTIHPNVISFLHKKTKKNLSLLKQDIQKIKLYYASISDKQINNIEIIKQLIFIKDENIFSFIKSIINNSNAKDSFLLLESIINNKKDPVYIIYQILHKLQDMILLQHLLNEGKTENEISNILQYHTEKTFFLIKEMKFLSINKIKNLLLKFINLYYKIKKGHINGTQGLKFLIINRI</sequence>
<keyword evidence="10" id="KW-1185">Reference proteome</keyword>
<evidence type="ECO:0000256" key="3">
    <source>
        <dbReference type="ARBA" id="ARBA00022695"/>
    </source>
</evidence>
<evidence type="ECO:0000313" key="10">
    <source>
        <dbReference type="Proteomes" id="UP001484199"/>
    </source>
</evidence>
<keyword evidence="3" id="KW-0548">Nucleotidyltransferase</keyword>
<keyword evidence="4" id="KW-0235">DNA replication</keyword>
<organism evidence="9 10">
    <name type="scientific">Ash yellows phytoplasma</name>
    <dbReference type="NCBI Taxonomy" id="35780"/>
    <lineage>
        <taxon>Bacteria</taxon>
        <taxon>Bacillati</taxon>
        <taxon>Mycoplasmatota</taxon>
        <taxon>Mollicutes</taxon>
        <taxon>Acholeplasmatales</taxon>
        <taxon>Acholeplasmataceae</taxon>
        <taxon>Candidatus Phytoplasma</taxon>
        <taxon>16SrVII (Ash yellows group)</taxon>
    </lineage>
</organism>
<feature type="domain" description="DNA polymerase III delta subunit-like C-terminal" evidence="8">
    <location>
        <begin position="203"/>
        <end position="322"/>
    </location>
</feature>
<dbReference type="EC" id="2.7.7.7" evidence="1"/>
<protein>
    <recommendedName>
        <fullName evidence="1">DNA-directed DNA polymerase</fullName>
        <ecNumber evidence="1">2.7.7.7</ecNumber>
    </recommendedName>
</protein>
<keyword evidence="2" id="KW-0808">Transferase</keyword>
<evidence type="ECO:0000259" key="8">
    <source>
        <dbReference type="Pfam" id="PF21694"/>
    </source>
</evidence>
<comment type="catalytic activity">
    <reaction evidence="7">
        <text>DNA(n) + a 2'-deoxyribonucleoside 5'-triphosphate = DNA(n+1) + diphosphate</text>
        <dbReference type="Rhea" id="RHEA:22508"/>
        <dbReference type="Rhea" id="RHEA-COMP:17339"/>
        <dbReference type="Rhea" id="RHEA-COMP:17340"/>
        <dbReference type="ChEBI" id="CHEBI:33019"/>
        <dbReference type="ChEBI" id="CHEBI:61560"/>
        <dbReference type="ChEBI" id="CHEBI:173112"/>
        <dbReference type="EC" id="2.7.7.7"/>
    </reaction>
</comment>
<dbReference type="InterPro" id="IPR005790">
    <property type="entry name" value="DNA_polIII_delta"/>
</dbReference>
<evidence type="ECO:0000313" key="9">
    <source>
        <dbReference type="EMBL" id="WYY26164.1"/>
    </source>
</evidence>
<reference evidence="9" key="1">
    <citation type="submission" date="2024-03" db="EMBL/GenBank/DDBJ databases">
        <title>The Complete Genome of 'Candidatus Phytoplasma fraxini' AshY1 from the Ash Yellows Group.</title>
        <authorList>
            <person name="Boehm J.W."/>
            <person name="Huettel B."/>
            <person name="Schneider B."/>
            <person name="Kube M."/>
        </authorList>
    </citation>
    <scope>NUCLEOTIDE SEQUENCE [LARGE SCALE GENOMIC DNA]</scope>
    <source>
        <strain evidence="9">AshY1</strain>
    </source>
</reference>
<evidence type="ECO:0000256" key="1">
    <source>
        <dbReference type="ARBA" id="ARBA00012417"/>
    </source>
</evidence>
<dbReference type="InterPro" id="IPR048466">
    <property type="entry name" value="DNA_pol3_delta-like_C"/>
</dbReference>
<evidence type="ECO:0000256" key="6">
    <source>
        <dbReference type="ARBA" id="ARBA00034754"/>
    </source>
</evidence>
<dbReference type="InterPro" id="IPR027417">
    <property type="entry name" value="P-loop_NTPase"/>
</dbReference>
<evidence type="ECO:0000256" key="5">
    <source>
        <dbReference type="ARBA" id="ARBA00022932"/>
    </source>
</evidence>
<dbReference type="NCBIfam" id="TIGR01128">
    <property type="entry name" value="holA"/>
    <property type="match status" value="1"/>
</dbReference>